<organism evidence="6 7">
    <name type="scientific">Deferribacter autotrophicus</name>
    <dbReference type="NCBI Taxonomy" id="500465"/>
    <lineage>
        <taxon>Bacteria</taxon>
        <taxon>Pseudomonadati</taxon>
        <taxon>Deferribacterota</taxon>
        <taxon>Deferribacteres</taxon>
        <taxon>Deferribacterales</taxon>
        <taxon>Deferribacteraceae</taxon>
        <taxon>Deferribacter</taxon>
    </lineage>
</organism>
<dbReference type="InterPro" id="IPR036388">
    <property type="entry name" value="WH-like_DNA-bd_sf"/>
</dbReference>
<dbReference type="PANTHER" id="PTHR44846:SF16">
    <property type="entry name" value="TRANSCRIPTIONAL REGULATOR PHNF-RELATED"/>
    <property type="match status" value="1"/>
</dbReference>
<dbReference type="NCBIfam" id="TIGR02018">
    <property type="entry name" value="his_ut_repres"/>
    <property type="match status" value="1"/>
</dbReference>
<dbReference type="FunFam" id="1.10.10.10:FF:000079">
    <property type="entry name" value="GntR family transcriptional regulator"/>
    <property type="match status" value="1"/>
</dbReference>
<dbReference type="AlphaFoldDB" id="A0A5A8EZA5"/>
<dbReference type="Gene3D" id="3.40.1410.10">
    <property type="entry name" value="Chorismate lyase-like"/>
    <property type="match status" value="1"/>
</dbReference>
<dbReference type="GO" id="GO:0003700">
    <property type="term" value="F:DNA-binding transcription factor activity"/>
    <property type="evidence" value="ECO:0007669"/>
    <property type="project" value="UniProtKB-UniRule"/>
</dbReference>
<dbReference type="GO" id="GO:0006547">
    <property type="term" value="P:L-histidine metabolic process"/>
    <property type="evidence" value="ECO:0007669"/>
    <property type="project" value="UniProtKB-UniRule"/>
</dbReference>
<evidence type="ECO:0000256" key="1">
    <source>
        <dbReference type="ARBA" id="ARBA00023015"/>
    </source>
</evidence>
<protein>
    <recommendedName>
        <fullName evidence="4">Histidine utilization repressor</fullName>
    </recommendedName>
</protein>
<name>A0A5A8EZA5_9BACT</name>
<dbReference type="CDD" id="cd07377">
    <property type="entry name" value="WHTH_GntR"/>
    <property type="match status" value="1"/>
</dbReference>
<reference evidence="6 7" key="1">
    <citation type="submission" date="2019-06" db="EMBL/GenBank/DDBJ databases">
        <title>Genomic insights into carbon and energy metabolism of Deferribacter autotrophicus revealed new metabolic traits in the phylum Deferribacteres.</title>
        <authorList>
            <person name="Slobodkin A.I."/>
            <person name="Slobodkina G.B."/>
            <person name="Allioux M."/>
            <person name="Alain K."/>
            <person name="Jebbar M."/>
            <person name="Shadrin V."/>
            <person name="Kublanov I.V."/>
            <person name="Toshchakov S.V."/>
            <person name="Bonch-Osmolovskaya E.A."/>
        </authorList>
    </citation>
    <scope>NUCLEOTIDE SEQUENCE [LARGE SCALE GENOMIC DNA]</scope>
    <source>
        <strain evidence="6 7">SL50</strain>
    </source>
</reference>
<dbReference type="InterPro" id="IPR011663">
    <property type="entry name" value="UTRA"/>
</dbReference>
<dbReference type="SUPFAM" id="SSF64288">
    <property type="entry name" value="Chorismate lyase-like"/>
    <property type="match status" value="1"/>
</dbReference>
<dbReference type="InterPro" id="IPR036390">
    <property type="entry name" value="WH_DNA-bd_sf"/>
</dbReference>
<dbReference type="Pfam" id="PF07702">
    <property type="entry name" value="UTRA"/>
    <property type="match status" value="1"/>
</dbReference>
<dbReference type="Pfam" id="PF00392">
    <property type="entry name" value="GntR"/>
    <property type="match status" value="1"/>
</dbReference>
<dbReference type="Proteomes" id="UP000322876">
    <property type="component" value="Unassembled WGS sequence"/>
</dbReference>
<proteinExistence type="predicted"/>
<evidence type="ECO:0000256" key="2">
    <source>
        <dbReference type="ARBA" id="ARBA00023125"/>
    </source>
</evidence>
<dbReference type="OrthoDB" id="9808698at2"/>
<evidence type="ECO:0000256" key="4">
    <source>
        <dbReference type="NCBIfam" id="TIGR02018"/>
    </source>
</evidence>
<evidence type="ECO:0000256" key="3">
    <source>
        <dbReference type="ARBA" id="ARBA00023163"/>
    </source>
</evidence>
<comment type="caution">
    <text evidence="6">The sequence shown here is derived from an EMBL/GenBank/DDBJ whole genome shotgun (WGS) entry which is preliminary data.</text>
</comment>
<keyword evidence="3" id="KW-0804">Transcription</keyword>
<dbReference type="GO" id="GO:0003677">
    <property type="term" value="F:DNA binding"/>
    <property type="evidence" value="ECO:0007669"/>
    <property type="project" value="UniProtKB-UniRule"/>
</dbReference>
<evidence type="ECO:0000313" key="7">
    <source>
        <dbReference type="Proteomes" id="UP000322876"/>
    </source>
</evidence>
<dbReference type="EMBL" id="VFJB01000009">
    <property type="protein sequence ID" value="KAA0257020.1"/>
    <property type="molecule type" value="Genomic_DNA"/>
</dbReference>
<evidence type="ECO:0000259" key="5">
    <source>
        <dbReference type="PROSITE" id="PS50949"/>
    </source>
</evidence>
<dbReference type="InterPro" id="IPR000524">
    <property type="entry name" value="Tscrpt_reg_HTH_GntR"/>
</dbReference>
<dbReference type="SUPFAM" id="SSF46785">
    <property type="entry name" value="Winged helix' DNA-binding domain"/>
    <property type="match status" value="1"/>
</dbReference>
<keyword evidence="2" id="KW-0238">DNA-binding</keyword>
<dbReference type="InterPro" id="IPR010248">
    <property type="entry name" value="His_ut_repres"/>
</dbReference>
<dbReference type="PRINTS" id="PR00035">
    <property type="entry name" value="HTHGNTR"/>
</dbReference>
<dbReference type="GO" id="GO:0045892">
    <property type="term" value="P:negative regulation of DNA-templated transcription"/>
    <property type="evidence" value="ECO:0007669"/>
    <property type="project" value="UniProtKB-UniRule"/>
</dbReference>
<dbReference type="PROSITE" id="PS50949">
    <property type="entry name" value="HTH_GNTR"/>
    <property type="match status" value="1"/>
</dbReference>
<gene>
    <name evidence="6" type="primary">hutC</name>
    <name evidence="6" type="ORF">FHQ18_10655</name>
</gene>
<keyword evidence="7" id="KW-1185">Reference proteome</keyword>
<dbReference type="SMART" id="SM00866">
    <property type="entry name" value="UTRA"/>
    <property type="match status" value="1"/>
</dbReference>
<feature type="domain" description="HTH gntR-type" evidence="5">
    <location>
        <begin position="9"/>
        <end position="77"/>
    </location>
</feature>
<dbReference type="PANTHER" id="PTHR44846">
    <property type="entry name" value="MANNOSYL-D-GLYCERATE TRANSPORT/METABOLISM SYSTEM REPRESSOR MNGR-RELATED"/>
    <property type="match status" value="1"/>
</dbReference>
<keyword evidence="1" id="KW-0805">Transcription regulation</keyword>
<sequence length="263" mass="30400">MGALYMEISPAYIKIKKFIINMIHKGEWKPGFKIPSENELSKLFAVSRMTVNRALRELTSEGVLVRVQGKGTFVAEESNVSEMLEIKNIADEIERLGKKHRLETVLIEETLVGSEAMKWMGLNDDETVYHTIFVHYADNEPFQIEDRYVNKKVVPEYLDVNFENETAHQYLMRTIPFTEAEHIVEAILPDDFVSSLLKIEKNTPCLQLRRRTWLGNEVVTYVKFVSPGNKYRIGTRFKYSKEGVAIRDTVNVGAYEKIFIGQR</sequence>
<dbReference type="InterPro" id="IPR028978">
    <property type="entry name" value="Chorismate_lyase_/UTRA_dom_sf"/>
</dbReference>
<dbReference type="InterPro" id="IPR050679">
    <property type="entry name" value="Bact_HTH_transcr_reg"/>
</dbReference>
<evidence type="ECO:0000313" key="6">
    <source>
        <dbReference type="EMBL" id="KAA0257020.1"/>
    </source>
</evidence>
<dbReference type="Gene3D" id="1.10.10.10">
    <property type="entry name" value="Winged helix-like DNA-binding domain superfamily/Winged helix DNA-binding domain"/>
    <property type="match status" value="1"/>
</dbReference>
<dbReference type="SMART" id="SM00345">
    <property type="entry name" value="HTH_GNTR"/>
    <property type="match status" value="1"/>
</dbReference>
<accession>A0A5A8EZA5</accession>